<dbReference type="InterPro" id="IPR050109">
    <property type="entry name" value="HTH-type_TetR-like_transc_reg"/>
</dbReference>
<dbReference type="PROSITE" id="PS50977">
    <property type="entry name" value="HTH_TETR_2"/>
    <property type="match status" value="1"/>
</dbReference>
<organism evidence="7 8">
    <name type="scientific">Streptomyces caatingaensis</name>
    <dbReference type="NCBI Taxonomy" id="1678637"/>
    <lineage>
        <taxon>Bacteria</taxon>
        <taxon>Bacillati</taxon>
        <taxon>Actinomycetota</taxon>
        <taxon>Actinomycetes</taxon>
        <taxon>Kitasatosporales</taxon>
        <taxon>Streptomycetaceae</taxon>
        <taxon>Streptomyces</taxon>
    </lineage>
</organism>
<keyword evidence="4" id="KW-0804">Transcription</keyword>
<dbReference type="Pfam" id="PF00440">
    <property type="entry name" value="TetR_N"/>
    <property type="match status" value="1"/>
</dbReference>
<dbReference type="Proteomes" id="UP000037288">
    <property type="component" value="Unassembled WGS sequence"/>
</dbReference>
<evidence type="ECO:0000256" key="3">
    <source>
        <dbReference type="ARBA" id="ARBA00023125"/>
    </source>
</evidence>
<sequence length="202" mass="22426">MPKQVDHRERREAIARALWRVVEQRGISHLTVREVAREAGFSHGHLQHYFASREEMLSFAMDFASEQSALRVARAREGLGDPPHPRAMLRLMLTELLPLHPDSRATSRMGAAYVLEALHDETIHARAREGLLQGRDQVERLVREAIADGHIAPDRDPVVETNLLLALSGFTPLLELGVLAADDVLAAVDHHLDGLFAHDAGA</sequence>
<evidence type="ECO:0000313" key="8">
    <source>
        <dbReference type="Proteomes" id="UP000037288"/>
    </source>
</evidence>
<dbReference type="RefSeq" id="WP_049715172.1">
    <property type="nucleotide sequence ID" value="NZ_LFXA01000003.1"/>
</dbReference>
<evidence type="ECO:0000256" key="2">
    <source>
        <dbReference type="ARBA" id="ARBA00023015"/>
    </source>
</evidence>
<dbReference type="SUPFAM" id="SSF46689">
    <property type="entry name" value="Homeodomain-like"/>
    <property type="match status" value="1"/>
</dbReference>
<name>A0A0K9XIL5_9ACTN</name>
<gene>
    <name evidence="7" type="ORF">AC230_07015</name>
</gene>
<dbReference type="Pfam" id="PF13977">
    <property type="entry name" value="TetR_C_6"/>
    <property type="match status" value="1"/>
</dbReference>
<dbReference type="InterPro" id="IPR036271">
    <property type="entry name" value="Tet_transcr_reg_TetR-rel_C_sf"/>
</dbReference>
<dbReference type="SUPFAM" id="SSF48498">
    <property type="entry name" value="Tetracyclin repressor-like, C-terminal domain"/>
    <property type="match status" value="1"/>
</dbReference>
<dbReference type="InterPro" id="IPR039538">
    <property type="entry name" value="BetI_C"/>
</dbReference>
<keyword evidence="8" id="KW-1185">Reference proteome</keyword>
<keyword evidence="1" id="KW-0678">Repressor</keyword>
<protein>
    <submittedName>
        <fullName evidence="7">TetR family transcriptional regulator</fullName>
    </submittedName>
</protein>
<feature type="domain" description="HTH tetR-type" evidence="6">
    <location>
        <begin position="8"/>
        <end position="68"/>
    </location>
</feature>
<dbReference type="EMBL" id="LFXA01000003">
    <property type="protein sequence ID" value="KNB53195.1"/>
    <property type="molecule type" value="Genomic_DNA"/>
</dbReference>
<reference evidence="8" key="1">
    <citation type="submission" date="2015-07" db="EMBL/GenBank/DDBJ databases">
        <title>Draft genome sequence of Streptomyces sp. CMAA 1322, a bacterium isolated from Caatinga biome, from dry forest semiarid of Brazil.</title>
        <authorList>
            <person name="Santos S.N."/>
            <person name="Gacesa R."/>
            <person name="Taketani R.G."/>
            <person name="Long P.F."/>
            <person name="Melo I.S."/>
        </authorList>
    </citation>
    <scope>NUCLEOTIDE SEQUENCE [LARGE SCALE GENOMIC DNA]</scope>
    <source>
        <strain evidence="8">CMAA 1322</strain>
    </source>
</reference>
<comment type="caution">
    <text evidence="7">The sequence shown here is derived from an EMBL/GenBank/DDBJ whole genome shotgun (WGS) entry which is preliminary data.</text>
</comment>
<keyword evidence="3 5" id="KW-0238">DNA-binding</keyword>
<dbReference type="InterPro" id="IPR009057">
    <property type="entry name" value="Homeodomain-like_sf"/>
</dbReference>
<evidence type="ECO:0000256" key="5">
    <source>
        <dbReference type="PROSITE-ProRule" id="PRU00335"/>
    </source>
</evidence>
<dbReference type="PATRIC" id="fig|1678637.3.peg.1525"/>
<accession>A0A0K9XIL5</accession>
<keyword evidence="2" id="KW-0805">Transcription regulation</keyword>
<dbReference type="GO" id="GO:0000976">
    <property type="term" value="F:transcription cis-regulatory region binding"/>
    <property type="evidence" value="ECO:0007669"/>
    <property type="project" value="TreeGrafter"/>
</dbReference>
<dbReference type="STRING" id="1678637.AC230_07015"/>
<dbReference type="InterPro" id="IPR001647">
    <property type="entry name" value="HTH_TetR"/>
</dbReference>
<dbReference type="PANTHER" id="PTHR30055:SF234">
    <property type="entry name" value="HTH-TYPE TRANSCRIPTIONAL REGULATOR BETI"/>
    <property type="match status" value="1"/>
</dbReference>
<evidence type="ECO:0000256" key="1">
    <source>
        <dbReference type="ARBA" id="ARBA00022491"/>
    </source>
</evidence>
<feature type="DNA-binding region" description="H-T-H motif" evidence="5">
    <location>
        <begin position="31"/>
        <end position="50"/>
    </location>
</feature>
<dbReference type="Gene3D" id="1.10.357.10">
    <property type="entry name" value="Tetracycline Repressor, domain 2"/>
    <property type="match status" value="1"/>
</dbReference>
<dbReference type="PANTHER" id="PTHR30055">
    <property type="entry name" value="HTH-TYPE TRANSCRIPTIONAL REGULATOR RUTR"/>
    <property type="match status" value="1"/>
</dbReference>
<dbReference type="GO" id="GO:0003700">
    <property type="term" value="F:DNA-binding transcription factor activity"/>
    <property type="evidence" value="ECO:0007669"/>
    <property type="project" value="TreeGrafter"/>
</dbReference>
<dbReference type="AlphaFoldDB" id="A0A0K9XIL5"/>
<proteinExistence type="predicted"/>
<evidence type="ECO:0000256" key="4">
    <source>
        <dbReference type="ARBA" id="ARBA00023163"/>
    </source>
</evidence>
<evidence type="ECO:0000259" key="6">
    <source>
        <dbReference type="PROSITE" id="PS50977"/>
    </source>
</evidence>
<dbReference type="OrthoDB" id="9816296at2"/>
<evidence type="ECO:0000313" key="7">
    <source>
        <dbReference type="EMBL" id="KNB53195.1"/>
    </source>
</evidence>